<dbReference type="PROSITE" id="PS50926">
    <property type="entry name" value="TRAM"/>
    <property type="match status" value="1"/>
</dbReference>
<dbReference type="PANTHER" id="PTHR11061:SF30">
    <property type="entry name" value="TRNA (URACIL(54)-C(5))-METHYLTRANSFERASE"/>
    <property type="match status" value="1"/>
</dbReference>
<dbReference type="AlphaFoldDB" id="A0A1H2RJU9"/>
<dbReference type="Pfam" id="PF01938">
    <property type="entry name" value="TRAM"/>
    <property type="match status" value="1"/>
</dbReference>
<proteinExistence type="inferred from homology"/>
<evidence type="ECO:0000259" key="5">
    <source>
        <dbReference type="PROSITE" id="PS50926"/>
    </source>
</evidence>
<evidence type="ECO:0000256" key="4">
    <source>
        <dbReference type="PROSITE-ProRule" id="PRU01024"/>
    </source>
</evidence>
<dbReference type="PROSITE" id="PS51687">
    <property type="entry name" value="SAM_MT_RNA_M5U"/>
    <property type="match status" value="1"/>
</dbReference>
<feature type="domain" description="TRAM" evidence="5">
    <location>
        <begin position="1"/>
        <end position="55"/>
    </location>
</feature>
<keyword evidence="1 4" id="KW-0489">Methyltransferase</keyword>
<dbReference type="GO" id="GO:0070041">
    <property type="term" value="F:rRNA (uridine-C5-)-methyltransferase activity"/>
    <property type="evidence" value="ECO:0007669"/>
    <property type="project" value="TreeGrafter"/>
</dbReference>
<gene>
    <name evidence="6" type="ORF">SAMN04487759_10651</name>
</gene>
<comment type="caution">
    <text evidence="4">Lacks conserved residue(s) required for the propagation of feature annotation.</text>
</comment>
<dbReference type="eggNOG" id="COG2265">
    <property type="taxonomic scope" value="Bacteria"/>
</dbReference>
<sequence length="435" mass="50073">MKSEKIVIKKMGINGEGIGYIDQKIAFIKGALTGEEVLAEIDVRERRYLSGHVVKVLKKSSMRVPHHNNDKKTYGYSLFHMNYLDQLPFKKGLIKDAIAKYTKFDVEELDVKPVLSSDEVEHYRHYAAFPIVYSRGKLVFGELEGVDHFLSVDDLYRLQSPVINTILNKIQKILNEHKCKDYYPRVKCGLRYIMVREFNEGLQVVFITGKDGIAKEVTKEIAQIDEVVSIYYSINTSSHSDFNEKGFKRIYGMNAMTLTCKDQDYKINVKSHMIMNPEMEYKKYDVLTSLIDEEDEILSLYSGLGLWEMSLPNDVTALEENEYQLDDALKNRDRIKEMNKFFKLCNIDKEIVRLCKKKTYDKVVVHGGDITEEIAKSIILSKVPAVILEGKNMSALGLSIEKLQNRYHITYVSGVDVDPNTPLVHAIVKLERNER</sequence>
<comment type="similarity">
    <text evidence="4">Belongs to the class I-like SAM-binding methyltransferase superfamily. RNA M5U methyltransferase family.</text>
</comment>
<dbReference type="InterPro" id="IPR012340">
    <property type="entry name" value="NA-bd_OB-fold"/>
</dbReference>
<dbReference type="GO" id="GO:0070475">
    <property type="term" value="P:rRNA base methylation"/>
    <property type="evidence" value="ECO:0007669"/>
    <property type="project" value="TreeGrafter"/>
</dbReference>
<evidence type="ECO:0000313" key="7">
    <source>
        <dbReference type="Proteomes" id="UP000182429"/>
    </source>
</evidence>
<dbReference type="SUPFAM" id="SSF50249">
    <property type="entry name" value="Nucleic acid-binding proteins"/>
    <property type="match status" value="1"/>
</dbReference>
<dbReference type="Gene3D" id="2.40.50.1070">
    <property type="match status" value="1"/>
</dbReference>
<keyword evidence="2 4" id="KW-0808">Transferase</keyword>
<dbReference type="STRING" id="1630.SAMN05216514_102150"/>
<evidence type="ECO:0000256" key="3">
    <source>
        <dbReference type="ARBA" id="ARBA00022691"/>
    </source>
</evidence>
<dbReference type="Gene3D" id="3.40.50.150">
    <property type="entry name" value="Vaccinia Virus protein VP39"/>
    <property type="match status" value="1"/>
</dbReference>
<keyword evidence="3 4" id="KW-0949">S-adenosyl-L-methionine</keyword>
<organism evidence="6 7">
    <name type="scientific">Kandleria vitulina</name>
    <dbReference type="NCBI Taxonomy" id="1630"/>
    <lineage>
        <taxon>Bacteria</taxon>
        <taxon>Bacillati</taxon>
        <taxon>Bacillota</taxon>
        <taxon>Erysipelotrichia</taxon>
        <taxon>Erysipelotrichales</taxon>
        <taxon>Coprobacillaceae</taxon>
        <taxon>Kandleria</taxon>
    </lineage>
</organism>
<dbReference type="RefSeq" id="WP_074685873.1">
    <property type="nucleotide sequence ID" value="NZ_FNNF01000006.1"/>
</dbReference>
<dbReference type="InterPro" id="IPR010280">
    <property type="entry name" value="U5_MeTrfase_fam"/>
</dbReference>
<feature type="binding site" evidence="4">
    <location>
        <position position="301"/>
    </location>
    <ligand>
        <name>S-adenosyl-L-methionine</name>
        <dbReference type="ChEBI" id="CHEBI:59789"/>
    </ligand>
</feature>
<evidence type="ECO:0000256" key="2">
    <source>
        <dbReference type="ARBA" id="ARBA00022679"/>
    </source>
</evidence>
<evidence type="ECO:0000256" key="1">
    <source>
        <dbReference type="ARBA" id="ARBA00022603"/>
    </source>
</evidence>
<name>A0A1H2RJU9_9FIRM</name>
<feature type="binding site" evidence="4">
    <location>
        <position position="319"/>
    </location>
    <ligand>
        <name>S-adenosyl-L-methionine</name>
        <dbReference type="ChEBI" id="CHEBI:59789"/>
    </ligand>
</feature>
<dbReference type="Proteomes" id="UP000182429">
    <property type="component" value="Unassembled WGS sequence"/>
</dbReference>
<accession>A0A1H2RJU9</accession>
<dbReference type="InterPro" id="IPR029063">
    <property type="entry name" value="SAM-dependent_MTases_sf"/>
</dbReference>
<dbReference type="SUPFAM" id="SSF53335">
    <property type="entry name" value="S-adenosyl-L-methionine-dependent methyltransferases"/>
    <property type="match status" value="1"/>
</dbReference>
<dbReference type="InterPro" id="IPR002792">
    <property type="entry name" value="TRAM_dom"/>
</dbReference>
<reference evidence="6 7" key="1">
    <citation type="submission" date="2016-10" db="EMBL/GenBank/DDBJ databases">
        <authorList>
            <person name="de Groot N.N."/>
        </authorList>
    </citation>
    <scope>NUCLEOTIDE SEQUENCE [LARGE SCALE GENOMIC DNA]</scope>
    <source>
        <strain evidence="6 7">S3b</strain>
    </source>
</reference>
<evidence type="ECO:0000313" key="6">
    <source>
        <dbReference type="EMBL" id="SDW19763.1"/>
    </source>
</evidence>
<dbReference type="PANTHER" id="PTHR11061">
    <property type="entry name" value="RNA M5U METHYLTRANSFERASE"/>
    <property type="match status" value="1"/>
</dbReference>
<dbReference type="Gene3D" id="2.40.50.140">
    <property type="entry name" value="Nucleic acid-binding proteins"/>
    <property type="match status" value="1"/>
</dbReference>
<protein>
    <submittedName>
        <fullName evidence="6">tRNA/tmRNA/rRNA uracil-C5-methylase, TrmA/RlmC/RlmD family</fullName>
    </submittedName>
</protein>
<dbReference type="EMBL" id="FNNF01000006">
    <property type="protein sequence ID" value="SDW19763.1"/>
    <property type="molecule type" value="Genomic_DNA"/>
</dbReference>